<feature type="compositionally biased region" description="Polar residues" evidence="9">
    <location>
        <begin position="1"/>
        <end position="20"/>
    </location>
</feature>
<keyword evidence="3" id="KW-0349">Heme</keyword>
<name>A0ABP9TQ47_9MICC</name>
<protein>
    <submittedName>
        <fullName evidence="12">Dyp-type peroxidase</fullName>
    </submittedName>
</protein>
<organism evidence="12 13">
    <name type="scientific">Paeniglutamicibacter antarcticus</name>
    <dbReference type="NCBI Taxonomy" id="494023"/>
    <lineage>
        <taxon>Bacteria</taxon>
        <taxon>Bacillati</taxon>
        <taxon>Actinomycetota</taxon>
        <taxon>Actinomycetes</taxon>
        <taxon>Micrococcales</taxon>
        <taxon>Micrococcaceae</taxon>
        <taxon>Paeniglutamicibacter</taxon>
    </lineage>
</organism>
<dbReference type="NCBIfam" id="TIGR01413">
    <property type="entry name" value="Dyp_perox_fam"/>
    <property type="match status" value="1"/>
</dbReference>
<dbReference type="InterPro" id="IPR048327">
    <property type="entry name" value="Dyp_perox_N"/>
</dbReference>
<dbReference type="InterPro" id="IPR006311">
    <property type="entry name" value="TAT_signal"/>
</dbReference>
<dbReference type="EMBL" id="BAABLK010000036">
    <property type="protein sequence ID" value="GAA5228271.1"/>
    <property type="molecule type" value="Genomic_DNA"/>
</dbReference>
<keyword evidence="2 12" id="KW-0575">Peroxidase</keyword>
<evidence type="ECO:0000256" key="3">
    <source>
        <dbReference type="ARBA" id="ARBA00022617"/>
    </source>
</evidence>
<dbReference type="Pfam" id="PF20628">
    <property type="entry name" value="Dyp_perox_C"/>
    <property type="match status" value="1"/>
</dbReference>
<evidence type="ECO:0000259" key="11">
    <source>
        <dbReference type="Pfam" id="PF20628"/>
    </source>
</evidence>
<gene>
    <name evidence="12" type="ORF">GCM10025778_28040</name>
</gene>
<proteinExistence type="inferred from homology"/>
<feature type="domain" description="Dyp-type peroxidase C-terminal" evidence="11">
    <location>
        <begin position="233"/>
        <end position="404"/>
    </location>
</feature>
<keyword evidence="4" id="KW-0479">Metal-binding</keyword>
<dbReference type="Proteomes" id="UP001501257">
    <property type="component" value="Unassembled WGS sequence"/>
</dbReference>
<dbReference type="PROSITE" id="PS51318">
    <property type="entry name" value="TAT"/>
    <property type="match status" value="1"/>
</dbReference>
<dbReference type="GO" id="GO:0004601">
    <property type="term" value="F:peroxidase activity"/>
    <property type="evidence" value="ECO:0007669"/>
    <property type="project" value="UniProtKB-KW"/>
</dbReference>
<dbReference type="SUPFAM" id="SSF54909">
    <property type="entry name" value="Dimeric alpha+beta barrel"/>
    <property type="match status" value="1"/>
</dbReference>
<evidence type="ECO:0000256" key="9">
    <source>
        <dbReference type="SAM" id="MobiDB-lite"/>
    </source>
</evidence>
<dbReference type="InterPro" id="IPR006314">
    <property type="entry name" value="Dyp_peroxidase"/>
</dbReference>
<feature type="region of interest" description="Disordered" evidence="9">
    <location>
        <begin position="1"/>
        <end position="26"/>
    </location>
</feature>
<evidence type="ECO:0000313" key="12">
    <source>
        <dbReference type="EMBL" id="GAA5228271.1"/>
    </source>
</evidence>
<evidence type="ECO:0000313" key="13">
    <source>
        <dbReference type="Proteomes" id="UP001501257"/>
    </source>
</evidence>
<comment type="caution">
    <text evidence="12">The sequence shown here is derived from an EMBL/GenBank/DDBJ whole genome shotgun (WGS) entry which is preliminary data.</text>
</comment>
<feature type="region of interest" description="Disordered" evidence="9">
    <location>
        <begin position="291"/>
        <end position="313"/>
    </location>
</feature>
<keyword evidence="7" id="KW-0408">Iron</keyword>
<feature type="domain" description="Dyp-type peroxidase N-terminal" evidence="10">
    <location>
        <begin position="73"/>
        <end position="221"/>
    </location>
</feature>
<evidence type="ECO:0000256" key="4">
    <source>
        <dbReference type="ARBA" id="ARBA00022723"/>
    </source>
</evidence>
<keyword evidence="6" id="KW-0560">Oxidoreductase</keyword>
<dbReference type="PANTHER" id="PTHR30521">
    <property type="entry name" value="DEFERROCHELATASE/PEROXIDASE"/>
    <property type="match status" value="1"/>
</dbReference>
<feature type="compositionally biased region" description="Basic and acidic residues" evidence="9">
    <location>
        <begin position="291"/>
        <end position="300"/>
    </location>
</feature>
<reference evidence="13" key="1">
    <citation type="journal article" date="2019" name="Int. J. Syst. Evol. Microbiol.">
        <title>The Global Catalogue of Microorganisms (GCM) 10K type strain sequencing project: providing services to taxonomists for standard genome sequencing and annotation.</title>
        <authorList>
            <consortium name="The Broad Institute Genomics Platform"/>
            <consortium name="The Broad Institute Genome Sequencing Center for Infectious Disease"/>
            <person name="Wu L."/>
            <person name="Ma J."/>
        </authorList>
    </citation>
    <scope>NUCLEOTIDE SEQUENCE [LARGE SCALE GENOMIC DNA]</scope>
    <source>
        <strain evidence="13">JCM 18952</strain>
    </source>
</reference>
<evidence type="ECO:0000256" key="5">
    <source>
        <dbReference type="ARBA" id="ARBA00022729"/>
    </source>
</evidence>
<dbReference type="PROSITE" id="PS51404">
    <property type="entry name" value="DYP_PEROXIDASE"/>
    <property type="match status" value="1"/>
</dbReference>
<evidence type="ECO:0000256" key="7">
    <source>
        <dbReference type="ARBA" id="ARBA00023004"/>
    </source>
</evidence>
<comment type="cofactor">
    <cofactor evidence="1">
        <name>heme b</name>
        <dbReference type="ChEBI" id="CHEBI:60344"/>
    </cofactor>
</comment>
<dbReference type="Pfam" id="PF04261">
    <property type="entry name" value="Dyp_perox_N"/>
    <property type="match status" value="1"/>
</dbReference>
<keyword evidence="13" id="KW-1185">Reference proteome</keyword>
<evidence type="ECO:0000256" key="8">
    <source>
        <dbReference type="ARBA" id="ARBA00025737"/>
    </source>
</evidence>
<dbReference type="InterPro" id="IPR011008">
    <property type="entry name" value="Dimeric_a/b-barrel"/>
</dbReference>
<evidence type="ECO:0000256" key="6">
    <source>
        <dbReference type="ARBA" id="ARBA00023002"/>
    </source>
</evidence>
<evidence type="ECO:0000256" key="1">
    <source>
        <dbReference type="ARBA" id="ARBA00001970"/>
    </source>
</evidence>
<dbReference type="PANTHER" id="PTHR30521:SF4">
    <property type="entry name" value="DEFERROCHELATASE"/>
    <property type="match status" value="1"/>
</dbReference>
<evidence type="ECO:0000259" key="10">
    <source>
        <dbReference type="Pfam" id="PF04261"/>
    </source>
</evidence>
<sequence length="417" mass="45222">MTRAMTETNPGTPQENTPDSGPSRRGLLFGGAGAAVGAAAGFAAASIPGNAKAVEPQGLLYGGHTVAFHGRRQPGIITDAPAFVSFLGLDLEMDSADGKAAQRDLMRRILGIISKDAARLMAGRGILADTDPEMAENPARLTLTVGLGPGAVRIINKSLVPAWLKELPAFPIDKLEEAWGQSDVVVQFCGDDKISLLHARRSIQKDLRTLAKTVWIQDGFRHSRGSMAEGATMRNLFGQLDGSGNPRDAMAERAVWGGENLEPWVEGGTSLVLRRIEMDLDTWDSVDRPARDFSMGRRQDNGAPLTGHHEFDTPDLRVRDDSGFPMISADSHVARGQAREADEHILRRGYNYLEGEKAGLLFASYQCDVQRQFLPIQERMAERDMLNEWTTPVGSAVYAILPGCARGSFLGQELFAA</sequence>
<comment type="similarity">
    <text evidence="8">Belongs to the DyP-type peroxidase family.</text>
</comment>
<keyword evidence="5" id="KW-0732">Signal</keyword>
<evidence type="ECO:0000256" key="2">
    <source>
        <dbReference type="ARBA" id="ARBA00022559"/>
    </source>
</evidence>
<dbReference type="InterPro" id="IPR048328">
    <property type="entry name" value="Dyp_perox_C"/>
</dbReference>
<accession>A0ABP9TQ47</accession>